<dbReference type="EMBL" id="CAKOFQ010007938">
    <property type="protein sequence ID" value="CAH2010023.1"/>
    <property type="molecule type" value="Genomic_DNA"/>
</dbReference>
<accession>A0A9P0VRJ7</accession>
<evidence type="ECO:0000313" key="1">
    <source>
        <dbReference type="EMBL" id="CAH2010023.1"/>
    </source>
</evidence>
<evidence type="ECO:0000313" key="3">
    <source>
        <dbReference type="Proteomes" id="UP001152888"/>
    </source>
</evidence>
<evidence type="ECO:0000313" key="2">
    <source>
        <dbReference type="EMBL" id="CAH2018197.1"/>
    </source>
</evidence>
<organism evidence="2 3">
    <name type="scientific">Acanthoscelides obtectus</name>
    <name type="common">Bean weevil</name>
    <name type="synonym">Bruchus obtectus</name>
    <dbReference type="NCBI Taxonomy" id="200917"/>
    <lineage>
        <taxon>Eukaryota</taxon>
        <taxon>Metazoa</taxon>
        <taxon>Ecdysozoa</taxon>
        <taxon>Arthropoda</taxon>
        <taxon>Hexapoda</taxon>
        <taxon>Insecta</taxon>
        <taxon>Pterygota</taxon>
        <taxon>Neoptera</taxon>
        <taxon>Endopterygota</taxon>
        <taxon>Coleoptera</taxon>
        <taxon>Polyphaga</taxon>
        <taxon>Cucujiformia</taxon>
        <taxon>Chrysomeloidea</taxon>
        <taxon>Chrysomelidae</taxon>
        <taxon>Bruchinae</taxon>
        <taxon>Bruchini</taxon>
        <taxon>Acanthoscelides</taxon>
    </lineage>
</organism>
<keyword evidence="3" id="KW-1185">Reference proteome</keyword>
<comment type="caution">
    <text evidence="2">The sequence shown here is derived from an EMBL/GenBank/DDBJ whole genome shotgun (WGS) entry which is preliminary data.</text>
</comment>
<reference evidence="2" key="1">
    <citation type="submission" date="2022-03" db="EMBL/GenBank/DDBJ databases">
        <authorList>
            <person name="Sayadi A."/>
        </authorList>
    </citation>
    <scope>NUCLEOTIDE SEQUENCE</scope>
</reference>
<dbReference type="Proteomes" id="UP001152888">
    <property type="component" value="Unassembled WGS sequence"/>
</dbReference>
<sequence length="149" mass="16971">MLWDCVNEISGKRNKKAEINKIKIESGEEISNKNDIAQKFLEHLTSIGEKLAEKIPRTAPIKQESSNAVRMGSLDESAINEGEANARYAFILLLECRRESSCLEVTHSSQPHLESRRSTLVKRFSDLHRGRRYLRSLLRLEAEGCFVIS</sequence>
<name>A0A9P0VRJ7_ACAOB</name>
<protein>
    <submittedName>
        <fullName evidence="2">Uncharacterized protein</fullName>
    </submittedName>
</protein>
<dbReference type="AlphaFoldDB" id="A0A9P0VRJ7"/>
<proteinExistence type="predicted"/>
<gene>
    <name evidence="1" type="ORF">ACAOBT_LOCUS31261</name>
    <name evidence="2" type="ORF">ACAOBT_LOCUS36481</name>
</gene>
<dbReference type="EMBL" id="CAKOFQ010009646">
    <property type="protein sequence ID" value="CAH2018197.1"/>
    <property type="molecule type" value="Genomic_DNA"/>
</dbReference>